<reference evidence="6 7" key="1">
    <citation type="journal article" date="2014" name="Int. J. Syst. Evol. Microbiol.">
        <title>Nocardia vulneris sp. nov., isolated from wounds of human patients in North America.</title>
        <authorList>
            <person name="Lasker B.A."/>
            <person name="Bell M."/>
            <person name="Klenk H.P."/>
            <person name="Sproer C."/>
            <person name="Schumann C."/>
            <person name="Schumann P."/>
            <person name="Brown J.M."/>
        </authorList>
    </citation>
    <scope>NUCLEOTIDE SEQUENCE [LARGE SCALE GENOMIC DNA]</scope>
    <source>
        <strain evidence="6 7">W9851</strain>
    </source>
</reference>
<dbReference type="Proteomes" id="UP000031364">
    <property type="component" value="Unassembled WGS sequence"/>
</dbReference>
<dbReference type="EMBL" id="JNFP01000015">
    <property type="protein sequence ID" value="KIA64239.1"/>
    <property type="molecule type" value="Genomic_DNA"/>
</dbReference>
<evidence type="ECO:0000256" key="1">
    <source>
        <dbReference type="ARBA" id="ARBA00023015"/>
    </source>
</evidence>
<comment type="caution">
    <text evidence="6">The sequence shown here is derived from an EMBL/GenBank/DDBJ whole genome shotgun (WGS) entry which is preliminary data.</text>
</comment>
<name>A0ABR4ZG11_9NOCA</name>
<dbReference type="SMART" id="SM00346">
    <property type="entry name" value="HTH_ICLR"/>
    <property type="match status" value="1"/>
</dbReference>
<organism evidence="6 7">
    <name type="scientific">Nocardia vulneris</name>
    <dbReference type="NCBI Taxonomy" id="1141657"/>
    <lineage>
        <taxon>Bacteria</taxon>
        <taxon>Bacillati</taxon>
        <taxon>Actinomycetota</taxon>
        <taxon>Actinomycetes</taxon>
        <taxon>Mycobacteriales</taxon>
        <taxon>Nocardiaceae</taxon>
        <taxon>Nocardia</taxon>
    </lineage>
</organism>
<evidence type="ECO:0000259" key="5">
    <source>
        <dbReference type="PROSITE" id="PS51078"/>
    </source>
</evidence>
<dbReference type="PANTHER" id="PTHR30136">
    <property type="entry name" value="HELIX-TURN-HELIX TRANSCRIPTIONAL REGULATOR, ICLR FAMILY"/>
    <property type="match status" value="1"/>
</dbReference>
<dbReference type="PROSITE" id="PS51078">
    <property type="entry name" value="ICLR_ED"/>
    <property type="match status" value="1"/>
</dbReference>
<dbReference type="Pfam" id="PF09339">
    <property type="entry name" value="HTH_IclR"/>
    <property type="match status" value="1"/>
</dbReference>
<keyword evidence="7" id="KW-1185">Reference proteome</keyword>
<sequence>MDSTEGPRDAPAQDVPNSSVRTMNSVLSTLRVFEEVAQRQPVGVSELARATQIPKSSVQRCLVTLQQAGWLKIVDPERARWGVTTKVLTLGLRSAGEQDLRKVAAPIVKRLAAETDETVLLGVRDGDEYVIVAREDTTQPVRVFQEIGARVPLRATSAGVAIMALLDDGEIDDLLRPELTEFAEAQVAPAAEIRREIAETAKRGYALHGSSSWYRPHVASIGAAITDAAGHPIAGLTLPVPQMRYNRTREKTFAPLVTAAAAEISRLISAVA</sequence>
<evidence type="ECO:0000256" key="3">
    <source>
        <dbReference type="ARBA" id="ARBA00023163"/>
    </source>
</evidence>
<dbReference type="PANTHER" id="PTHR30136:SF24">
    <property type="entry name" value="HTH-TYPE TRANSCRIPTIONAL REPRESSOR ALLR"/>
    <property type="match status" value="1"/>
</dbReference>
<evidence type="ECO:0000259" key="4">
    <source>
        <dbReference type="PROSITE" id="PS51077"/>
    </source>
</evidence>
<dbReference type="InterPro" id="IPR029016">
    <property type="entry name" value="GAF-like_dom_sf"/>
</dbReference>
<evidence type="ECO:0000313" key="6">
    <source>
        <dbReference type="EMBL" id="KIA64239.1"/>
    </source>
</evidence>
<dbReference type="Gene3D" id="3.30.450.40">
    <property type="match status" value="1"/>
</dbReference>
<feature type="domain" description="IclR-ED" evidence="5">
    <location>
        <begin position="86"/>
        <end position="270"/>
    </location>
</feature>
<dbReference type="InterPro" id="IPR005471">
    <property type="entry name" value="Tscrpt_reg_IclR_N"/>
</dbReference>
<protein>
    <submittedName>
        <fullName evidence="6">IclR family transcriptional regulator</fullName>
    </submittedName>
</protein>
<evidence type="ECO:0000256" key="2">
    <source>
        <dbReference type="ARBA" id="ARBA00023125"/>
    </source>
</evidence>
<keyword evidence="2" id="KW-0238">DNA-binding</keyword>
<dbReference type="SUPFAM" id="SSF46785">
    <property type="entry name" value="Winged helix' DNA-binding domain"/>
    <property type="match status" value="1"/>
</dbReference>
<dbReference type="RefSeq" id="WP_052280574.1">
    <property type="nucleotide sequence ID" value="NZ_BDCI01000017.1"/>
</dbReference>
<dbReference type="InterPro" id="IPR014757">
    <property type="entry name" value="Tscrpt_reg_IclR_C"/>
</dbReference>
<dbReference type="InterPro" id="IPR036388">
    <property type="entry name" value="WH-like_DNA-bd_sf"/>
</dbReference>
<dbReference type="PROSITE" id="PS51077">
    <property type="entry name" value="HTH_ICLR"/>
    <property type="match status" value="1"/>
</dbReference>
<dbReference type="InterPro" id="IPR036390">
    <property type="entry name" value="WH_DNA-bd_sf"/>
</dbReference>
<evidence type="ECO:0000313" key="7">
    <source>
        <dbReference type="Proteomes" id="UP000031364"/>
    </source>
</evidence>
<proteinExistence type="predicted"/>
<keyword evidence="3" id="KW-0804">Transcription</keyword>
<dbReference type="Pfam" id="PF01614">
    <property type="entry name" value="IclR_C"/>
    <property type="match status" value="1"/>
</dbReference>
<dbReference type="Gene3D" id="1.10.10.10">
    <property type="entry name" value="Winged helix-like DNA-binding domain superfamily/Winged helix DNA-binding domain"/>
    <property type="match status" value="1"/>
</dbReference>
<feature type="domain" description="HTH iclR-type" evidence="4">
    <location>
        <begin position="20"/>
        <end position="92"/>
    </location>
</feature>
<keyword evidence="1" id="KW-0805">Transcription regulation</keyword>
<dbReference type="SUPFAM" id="SSF55781">
    <property type="entry name" value="GAF domain-like"/>
    <property type="match status" value="1"/>
</dbReference>
<gene>
    <name evidence="6" type="ORF">FG87_14880</name>
</gene>
<accession>A0ABR4ZG11</accession>
<dbReference type="InterPro" id="IPR050707">
    <property type="entry name" value="HTH_MetabolicPath_Reg"/>
</dbReference>